<name>A0A0V1KS90_9BILA</name>
<organism evidence="1 2">
    <name type="scientific">Trichinella nativa</name>
    <dbReference type="NCBI Taxonomy" id="6335"/>
    <lineage>
        <taxon>Eukaryota</taxon>
        <taxon>Metazoa</taxon>
        <taxon>Ecdysozoa</taxon>
        <taxon>Nematoda</taxon>
        <taxon>Enoplea</taxon>
        <taxon>Dorylaimia</taxon>
        <taxon>Trichinellida</taxon>
        <taxon>Trichinellidae</taxon>
        <taxon>Trichinella</taxon>
    </lineage>
</organism>
<gene>
    <name evidence="1" type="ORF">T02_15404</name>
</gene>
<keyword evidence="2" id="KW-1185">Reference proteome</keyword>
<dbReference type="AlphaFoldDB" id="A0A0V1KS90"/>
<evidence type="ECO:0000313" key="1">
    <source>
        <dbReference type="EMBL" id="KRZ50249.1"/>
    </source>
</evidence>
<dbReference type="EMBL" id="JYDW01000272">
    <property type="protein sequence ID" value="KRZ50249.1"/>
    <property type="molecule type" value="Genomic_DNA"/>
</dbReference>
<sequence>MNSISLLIIGDGAVQIEQLRYFAKVVMFSSFLQQFPGNWHSIEYIPKKDADDPLATQIEHHSFSIIIVG</sequence>
<protein>
    <submittedName>
        <fullName evidence="1">Uncharacterized protein</fullName>
    </submittedName>
</protein>
<dbReference type="Proteomes" id="UP000054721">
    <property type="component" value="Unassembled WGS sequence"/>
</dbReference>
<accession>A0A0V1KS90</accession>
<proteinExistence type="predicted"/>
<comment type="caution">
    <text evidence="1">The sequence shown here is derived from an EMBL/GenBank/DDBJ whole genome shotgun (WGS) entry which is preliminary data.</text>
</comment>
<reference evidence="1 2" key="1">
    <citation type="submission" date="2015-05" db="EMBL/GenBank/DDBJ databases">
        <title>Evolution of Trichinella species and genotypes.</title>
        <authorList>
            <person name="Korhonen P.K."/>
            <person name="Edoardo P."/>
            <person name="Giuseppe L.R."/>
            <person name="Gasser R.B."/>
        </authorList>
    </citation>
    <scope>NUCLEOTIDE SEQUENCE [LARGE SCALE GENOMIC DNA]</scope>
    <source>
        <strain evidence="1">ISS10</strain>
    </source>
</reference>
<evidence type="ECO:0000313" key="2">
    <source>
        <dbReference type="Proteomes" id="UP000054721"/>
    </source>
</evidence>